<dbReference type="Proteomes" id="UP000035199">
    <property type="component" value="Plasmid pCmus45274"/>
</dbReference>
<accession>A0A0G3H1W3</accession>
<reference evidence="3" key="2">
    <citation type="submission" date="2015-05" db="EMBL/GenBank/DDBJ databases">
        <title>Complete genome sequence of Corynebacterium mustelae DSM 45274, isolated from various tissues of a male ferret with lethal sepsis.</title>
        <authorList>
            <person name="Ruckert C."/>
            <person name="Albersmeier A."/>
            <person name="Winkler A."/>
            <person name="Tauch A."/>
        </authorList>
    </citation>
    <scope>NUCLEOTIDE SEQUENCE [LARGE SCALE GENOMIC DNA]</scope>
    <source>
        <strain evidence="3">DSM 45274</strain>
        <plasmid evidence="3">Plasmid pCmus45274</plasmid>
    </source>
</reference>
<keyword evidence="3" id="KW-1185">Reference proteome</keyword>
<dbReference type="KEGG" id="cmv:CMUST_15560"/>
<name>A0A0G3H1W3_9CORY</name>
<proteinExistence type="predicted"/>
<evidence type="ECO:0000256" key="1">
    <source>
        <dbReference type="SAM" id="Phobius"/>
    </source>
</evidence>
<feature type="transmembrane region" description="Helical" evidence="1">
    <location>
        <begin position="45"/>
        <end position="70"/>
    </location>
</feature>
<keyword evidence="1" id="KW-0472">Membrane</keyword>
<gene>
    <name evidence="2" type="ORF">CMUST_15560</name>
</gene>
<reference evidence="2 3" key="1">
    <citation type="journal article" date="2015" name="Genome Announc.">
        <title>Complete Genome Sequence of the Type Strain Corynebacterium mustelae DSM 45274, Isolated from Various Tissues of a Male Ferret with Lethal Sepsis.</title>
        <authorList>
            <person name="Ruckert C."/>
            <person name="Eimer J."/>
            <person name="Winkler A."/>
            <person name="Tauch A."/>
        </authorList>
    </citation>
    <scope>NUCLEOTIDE SEQUENCE [LARGE SCALE GENOMIC DNA]</scope>
    <source>
        <strain evidence="2 3">DSM 45274</strain>
        <plasmid evidence="3">Plasmid pCmus45274</plasmid>
    </source>
</reference>
<geneLocation type="plasmid" evidence="2 3">
    <name>pCmus45274</name>
</geneLocation>
<dbReference type="PATRIC" id="fig|571915.4.peg.3340"/>
<evidence type="ECO:0000313" key="2">
    <source>
        <dbReference type="EMBL" id="AKK07401.1"/>
    </source>
</evidence>
<organism evidence="2 3">
    <name type="scientific">Corynebacterium mustelae</name>
    <dbReference type="NCBI Taxonomy" id="571915"/>
    <lineage>
        <taxon>Bacteria</taxon>
        <taxon>Bacillati</taxon>
        <taxon>Actinomycetota</taxon>
        <taxon>Actinomycetes</taxon>
        <taxon>Mycobacteriales</taxon>
        <taxon>Corynebacteriaceae</taxon>
        <taxon>Corynebacterium</taxon>
    </lineage>
</organism>
<keyword evidence="1" id="KW-1133">Transmembrane helix</keyword>
<keyword evidence="1" id="KW-0812">Transmembrane</keyword>
<dbReference type="EMBL" id="CP011543">
    <property type="protein sequence ID" value="AKK07401.1"/>
    <property type="molecule type" value="Genomic_DNA"/>
</dbReference>
<feature type="transmembrane region" description="Helical" evidence="1">
    <location>
        <begin position="6"/>
        <end position="33"/>
    </location>
</feature>
<sequence length="71" mass="7495">MTNEVVVWLGYVMYVALAISILATIMLGVMMVLDRDRGEPVSATAPYVAALRIALGTMIISSAGSLAAFFA</sequence>
<evidence type="ECO:0000313" key="3">
    <source>
        <dbReference type="Proteomes" id="UP000035199"/>
    </source>
</evidence>
<dbReference type="AlphaFoldDB" id="A0A0G3H1W3"/>
<keyword evidence="2" id="KW-0614">Plasmid</keyword>
<protein>
    <submittedName>
        <fullName evidence="2">Uncharacterized protein</fullName>
    </submittedName>
</protein>